<evidence type="ECO:0000256" key="1">
    <source>
        <dbReference type="ARBA" id="ARBA00022553"/>
    </source>
</evidence>
<dbReference type="SMART" id="SM00448">
    <property type="entry name" value="REC"/>
    <property type="match status" value="1"/>
</dbReference>
<reference evidence="4 5" key="1">
    <citation type="submission" date="2017-07" db="EMBL/GenBank/DDBJ databases">
        <title>Mechanisms for carbon and nitrogen cycling indicate functional differentiation within the Candidate Phyla Radiation.</title>
        <authorList>
            <person name="Danczak R.E."/>
            <person name="Johnston M.D."/>
            <person name="Kenah C."/>
            <person name="Slattery M."/>
            <person name="Wrighton K.C."/>
            <person name="Wilkins M.J."/>
        </authorList>
    </citation>
    <scope>NUCLEOTIDE SEQUENCE [LARGE SCALE GENOMIC DNA]</scope>
    <source>
        <strain evidence="4">Licking1014_7</strain>
    </source>
</reference>
<dbReference type="CDD" id="cd00156">
    <property type="entry name" value="REC"/>
    <property type="match status" value="1"/>
</dbReference>
<dbReference type="Proteomes" id="UP000315689">
    <property type="component" value="Unassembled WGS sequence"/>
</dbReference>
<accession>A0A554LKG3</accession>
<dbReference type="PANTHER" id="PTHR44591:SF3">
    <property type="entry name" value="RESPONSE REGULATORY DOMAIN-CONTAINING PROTEIN"/>
    <property type="match status" value="1"/>
</dbReference>
<dbReference type="InterPro" id="IPR001789">
    <property type="entry name" value="Sig_transdc_resp-reg_receiver"/>
</dbReference>
<feature type="domain" description="Response regulatory" evidence="3">
    <location>
        <begin position="19"/>
        <end position="136"/>
    </location>
</feature>
<dbReference type="Pfam" id="PF00072">
    <property type="entry name" value="Response_reg"/>
    <property type="match status" value="1"/>
</dbReference>
<proteinExistence type="predicted"/>
<dbReference type="InterPro" id="IPR011006">
    <property type="entry name" value="CheY-like_superfamily"/>
</dbReference>
<keyword evidence="4" id="KW-0808">Transferase</keyword>
<protein>
    <submittedName>
        <fullName evidence="4">Signal transduction histidine kinase</fullName>
    </submittedName>
</protein>
<dbReference type="EMBL" id="VMGK01000003">
    <property type="protein sequence ID" value="TSC93348.1"/>
    <property type="molecule type" value="Genomic_DNA"/>
</dbReference>
<evidence type="ECO:0000313" key="4">
    <source>
        <dbReference type="EMBL" id="TSC93348.1"/>
    </source>
</evidence>
<dbReference type="AlphaFoldDB" id="A0A554LKG3"/>
<dbReference type="Gene3D" id="3.40.50.2300">
    <property type="match status" value="1"/>
</dbReference>
<sequence>MQPINIEELKGKIKHFDKWVLIVDDDKQLKEIYQREFEKQKVGVLDAETGFEAIDIIKNREINVVLMDLLMPGLKGLEVLEILQKDKKTKNIPVITCSALAKKMVAKKALAGGAKLHLGKSDFTPQEIVQKVLKFIR</sequence>
<gene>
    <name evidence="4" type="ORF">CEN89_131</name>
</gene>
<dbReference type="GO" id="GO:0016301">
    <property type="term" value="F:kinase activity"/>
    <property type="evidence" value="ECO:0007669"/>
    <property type="project" value="UniProtKB-KW"/>
</dbReference>
<dbReference type="PANTHER" id="PTHR44591">
    <property type="entry name" value="STRESS RESPONSE REGULATOR PROTEIN 1"/>
    <property type="match status" value="1"/>
</dbReference>
<dbReference type="InterPro" id="IPR050595">
    <property type="entry name" value="Bact_response_regulator"/>
</dbReference>
<evidence type="ECO:0000313" key="5">
    <source>
        <dbReference type="Proteomes" id="UP000315689"/>
    </source>
</evidence>
<organism evidence="4 5">
    <name type="scientific">Candidatus Berkelbacteria bacterium Licking1014_7</name>
    <dbReference type="NCBI Taxonomy" id="2017147"/>
    <lineage>
        <taxon>Bacteria</taxon>
        <taxon>Candidatus Berkelbacteria</taxon>
    </lineage>
</organism>
<feature type="modified residue" description="4-aspartylphosphate" evidence="2">
    <location>
        <position position="68"/>
    </location>
</feature>
<comment type="caution">
    <text evidence="4">The sequence shown here is derived from an EMBL/GenBank/DDBJ whole genome shotgun (WGS) entry which is preliminary data.</text>
</comment>
<dbReference type="SUPFAM" id="SSF52172">
    <property type="entry name" value="CheY-like"/>
    <property type="match status" value="1"/>
</dbReference>
<evidence type="ECO:0000259" key="3">
    <source>
        <dbReference type="PROSITE" id="PS50110"/>
    </source>
</evidence>
<keyword evidence="1 2" id="KW-0597">Phosphoprotein</keyword>
<name>A0A554LKG3_9BACT</name>
<dbReference type="PROSITE" id="PS50110">
    <property type="entry name" value="RESPONSE_REGULATORY"/>
    <property type="match status" value="1"/>
</dbReference>
<keyword evidence="4" id="KW-0418">Kinase</keyword>
<evidence type="ECO:0000256" key="2">
    <source>
        <dbReference type="PROSITE-ProRule" id="PRU00169"/>
    </source>
</evidence>
<dbReference type="GO" id="GO:0000160">
    <property type="term" value="P:phosphorelay signal transduction system"/>
    <property type="evidence" value="ECO:0007669"/>
    <property type="project" value="InterPro"/>
</dbReference>